<dbReference type="OrthoDB" id="8759120at2"/>
<dbReference type="AlphaFoldDB" id="A0A107G3J5"/>
<keyword evidence="1" id="KW-0812">Transmembrane</keyword>
<evidence type="ECO:0000256" key="1">
    <source>
        <dbReference type="SAM" id="Phobius"/>
    </source>
</evidence>
<keyword evidence="1" id="KW-1133">Transmembrane helix</keyword>
<keyword evidence="1" id="KW-0472">Membrane</keyword>
<sequence>MRASPTEVASYAGSGVALASSMTLTDIGVIVGIVTAVATFALNAIYMYRKDKREERESLARLHELEAHNG</sequence>
<gene>
    <name evidence="2" type="ORF">WL73_33230</name>
</gene>
<dbReference type="InterPro" id="IPR032118">
    <property type="entry name" value="Phage_holin_HP1"/>
</dbReference>
<evidence type="ECO:0000313" key="2">
    <source>
        <dbReference type="EMBL" id="KWE11015.1"/>
    </source>
</evidence>
<name>A0A107G3J5_9BURK</name>
<evidence type="ECO:0000313" key="3">
    <source>
        <dbReference type="Proteomes" id="UP000062998"/>
    </source>
</evidence>
<proteinExistence type="predicted"/>
<accession>A0A107G3J5</accession>
<feature type="transmembrane region" description="Helical" evidence="1">
    <location>
        <begin position="27"/>
        <end position="48"/>
    </location>
</feature>
<dbReference type="RefSeq" id="WP_060322471.1">
    <property type="nucleotide sequence ID" value="NZ_LPIU01000052.1"/>
</dbReference>
<dbReference type="Pfam" id="PF16080">
    <property type="entry name" value="Phage_holin_2_3"/>
    <property type="match status" value="1"/>
</dbReference>
<reference evidence="2 3" key="1">
    <citation type="submission" date="2015-11" db="EMBL/GenBank/DDBJ databases">
        <title>Expanding the genomic diversity of Burkholderia species for the development of highly accurate diagnostics.</title>
        <authorList>
            <person name="Sahl J."/>
            <person name="Keim P."/>
            <person name="Wagner D."/>
        </authorList>
    </citation>
    <scope>NUCLEOTIDE SEQUENCE [LARGE SCALE GENOMIC DNA]</scope>
    <source>
        <strain evidence="2 3">MSMB2167WGS</strain>
    </source>
</reference>
<dbReference type="EMBL" id="LPIX01000015">
    <property type="protein sequence ID" value="KWE11015.1"/>
    <property type="molecule type" value="Genomic_DNA"/>
</dbReference>
<dbReference type="Proteomes" id="UP000062998">
    <property type="component" value="Unassembled WGS sequence"/>
</dbReference>
<organism evidence="2 3">
    <name type="scientific">Burkholderia ubonensis</name>
    <dbReference type="NCBI Taxonomy" id="101571"/>
    <lineage>
        <taxon>Bacteria</taxon>
        <taxon>Pseudomonadati</taxon>
        <taxon>Pseudomonadota</taxon>
        <taxon>Betaproteobacteria</taxon>
        <taxon>Burkholderiales</taxon>
        <taxon>Burkholderiaceae</taxon>
        <taxon>Burkholderia</taxon>
        <taxon>Burkholderia cepacia complex</taxon>
    </lineage>
</organism>
<comment type="caution">
    <text evidence="2">The sequence shown here is derived from an EMBL/GenBank/DDBJ whole genome shotgun (WGS) entry which is preliminary data.</text>
</comment>
<protein>
    <submittedName>
        <fullName evidence="2">Holin</fullName>
    </submittedName>
</protein>